<evidence type="ECO:0000313" key="4">
    <source>
        <dbReference type="Proteomes" id="UP001500842"/>
    </source>
</evidence>
<dbReference type="InterPro" id="IPR030678">
    <property type="entry name" value="Peptide/Ni-bd"/>
</dbReference>
<dbReference type="SUPFAM" id="SSF53850">
    <property type="entry name" value="Periplasmic binding protein-like II"/>
    <property type="match status" value="1"/>
</dbReference>
<keyword evidence="4" id="KW-1185">Reference proteome</keyword>
<accession>A0ABN2A8V6</accession>
<organism evidence="3 4">
    <name type="scientific">Nocardioides humi</name>
    <dbReference type="NCBI Taxonomy" id="449461"/>
    <lineage>
        <taxon>Bacteria</taxon>
        <taxon>Bacillati</taxon>
        <taxon>Actinomycetota</taxon>
        <taxon>Actinomycetes</taxon>
        <taxon>Propionibacteriales</taxon>
        <taxon>Nocardioidaceae</taxon>
        <taxon>Nocardioides</taxon>
    </lineage>
</organism>
<evidence type="ECO:0000256" key="1">
    <source>
        <dbReference type="SAM" id="SignalP"/>
    </source>
</evidence>
<sequence>MTRFGSGALGRLRAAMAASVAGALLLAGCSGAESGGGDPQSGGTLRVGMSSEVTTLDPAKGSANAMALTGYAIYDTLMKVEEFGDEPTPNIAESMEANEDFTTWTMKLPSGLKFSDDTPFDAAAVKFNIDRHIAPDAASTAAALLSSVESVEAPDATTVVFTMKQPDASLPYAFSYDGSGTAGYIASPTALQEYGDDYTDHASGVGPYMLESWGPGKDTVLVRNPNYWGEEEPYLDRVQIRLIEDEQQRFQALQAGDIDYAPTINPTIMLQAQNDASLNFVQGVGKDQDAVAFNLTKPPFDDIRVRRAVSMALDRDEIVALTKEGLADPAVSLFPESYPFHNDHEVPGYDLEQAKSLVAEYEADTGNKVSFTYMCRPTVNTTDVIERQLAKAGMDVKVDVQETTTAVSNFIAGKYDAACWAMAGFLAPDQLPYRFFHSSGDLNSMGFDNAEFDALVDEARGTDDQEKRKQLWSDADGILTEELPWAWTTGMPAGFVYSERVHSVDLEEPGRLRYSVPTINNVWLAD</sequence>
<comment type="caution">
    <text evidence="3">The sequence shown here is derived from an EMBL/GenBank/DDBJ whole genome shotgun (WGS) entry which is preliminary data.</text>
</comment>
<reference evidence="3 4" key="1">
    <citation type="journal article" date="2019" name="Int. J. Syst. Evol. Microbiol.">
        <title>The Global Catalogue of Microorganisms (GCM) 10K type strain sequencing project: providing services to taxonomists for standard genome sequencing and annotation.</title>
        <authorList>
            <consortium name="The Broad Institute Genomics Platform"/>
            <consortium name="The Broad Institute Genome Sequencing Center for Infectious Disease"/>
            <person name="Wu L."/>
            <person name="Ma J."/>
        </authorList>
    </citation>
    <scope>NUCLEOTIDE SEQUENCE [LARGE SCALE GENOMIC DNA]</scope>
    <source>
        <strain evidence="3 4">JCM 14942</strain>
    </source>
</reference>
<dbReference type="InterPro" id="IPR039424">
    <property type="entry name" value="SBP_5"/>
</dbReference>
<name>A0ABN2A8V6_9ACTN</name>
<gene>
    <name evidence="3" type="ORF">GCM10009788_17910</name>
</gene>
<feature type="chain" id="PRO_5045822540" evidence="1">
    <location>
        <begin position="33"/>
        <end position="526"/>
    </location>
</feature>
<dbReference type="Gene3D" id="3.10.105.10">
    <property type="entry name" value="Dipeptide-binding Protein, Domain 3"/>
    <property type="match status" value="1"/>
</dbReference>
<dbReference type="InterPro" id="IPR000914">
    <property type="entry name" value="SBP_5_dom"/>
</dbReference>
<dbReference type="EMBL" id="BAAAOR010000014">
    <property type="protein sequence ID" value="GAA1513915.1"/>
    <property type="molecule type" value="Genomic_DNA"/>
</dbReference>
<evidence type="ECO:0000313" key="3">
    <source>
        <dbReference type="EMBL" id="GAA1513915.1"/>
    </source>
</evidence>
<dbReference type="Gene3D" id="3.40.190.10">
    <property type="entry name" value="Periplasmic binding protein-like II"/>
    <property type="match status" value="1"/>
</dbReference>
<proteinExistence type="predicted"/>
<dbReference type="CDD" id="cd00995">
    <property type="entry name" value="PBP2_NikA_DppA_OppA_like"/>
    <property type="match status" value="1"/>
</dbReference>
<feature type="domain" description="Solute-binding protein family 5" evidence="2">
    <location>
        <begin position="86"/>
        <end position="441"/>
    </location>
</feature>
<keyword evidence="1" id="KW-0732">Signal</keyword>
<evidence type="ECO:0000259" key="2">
    <source>
        <dbReference type="Pfam" id="PF00496"/>
    </source>
</evidence>
<protein>
    <submittedName>
        <fullName evidence="3">ABC transporter substrate-binding protein</fullName>
    </submittedName>
</protein>
<dbReference type="PIRSF" id="PIRSF002741">
    <property type="entry name" value="MppA"/>
    <property type="match status" value="1"/>
</dbReference>
<dbReference type="PANTHER" id="PTHR30290">
    <property type="entry name" value="PERIPLASMIC BINDING COMPONENT OF ABC TRANSPORTER"/>
    <property type="match status" value="1"/>
</dbReference>
<feature type="signal peptide" evidence="1">
    <location>
        <begin position="1"/>
        <end position="32"/>
    </location>
</feature>
<dbReference type="Pfam" id="PF00496">
    <property type="entry name" value="SBP_bac_5"/>
    <property type="match status" value="1"/>
</dbReference>
<dbReference type="PROSITE" id="PS51257">
    <property type="entry name" value="PROKAR_LIPOPROTEIN"/>
    <property type="match status" value="1"/>
</dbReference>
<dbReference type="Proteomes" id="UP001500842">
    <property type="component" value="Unassembled WGS sequence"/>
</dbReference>